<keyword evidence="1" id="KW-0472">Membrane</keyword>
<keyword evidence="1" id="KW-1133">Transmembrane helix</keyword>
<keyword evidence="3" id="KW-1185">Reference proteome</keyword>
<dbReference type="RefSeq" id="WP_413268760.1">
    <property type="nucleotide sequence ID" value="NZ_JBHFNQ010000013.1"/>
</dbReference>
<feature type="transmembrane region" description="Helical" evidence="1">
    <location>
        <begin position="128"/>
        <end position="153"/>
    </location>
</feature>
<comment type="caution">
    <text evidence="2">The sequence shown here is derived from an EMBL/GenBank/DDBJ whole genome shotgun (WGS) entry which is preliminary data.</text>
</comment>
<keyword evidence="1" id="KW-0812">Transmembrane</keyword>
<feature type="transmembrane region" description="Helical" evidence="1">
    <location>
        <begin position="66"/>
        <end position="83"/>
    </location>
</feature>
<feature type="transmembrane region" description="Helical" evidence="1">
    <location>
        <begin position="173"/>
        <end position="192"/>
    </location>
</feature>
<sequence length="288" mass="31683">MKNYNMNHPPSAENEVKIIILCENCSQKLRIPKRKKQLRVTCPTCRHEFNYKRYLFGFSSNNKKPLLVGLVGSLIGFFLVEIVNFNRALASTNPLVATMITIGAFGICFGTVLGGAEGFFRKNKTRLYYGLKVGAILGLISGIISGFFAQIIYNFILSVLTVPSDPSLTVVMFARTVGWCILGLLLGTAYGIKENTLGDLKFGLIGGAIGGIIGGLFFDPLSIAIQFGGGTIGRLVAFSILGMTISVSINYFREVAIRRNKPEMYQEITRKLPPNPRLLLPDSTKKER</sequence>
<organism evidence="2 3">
    <name type="scientific">Floridaenema aerugineum BLCC-F46</name>
    <dbReference type="NCBI Taxonomy" id="3153654"/>
    <lineage>
        <taxon>Bacteria</taxon>
        <taxon>Bacillati</taxon>
        <taxon>Cyanobacteriota</taxon>
        <taxon>Cyanophyceae</taxon>
        <taxon>Oscillatoriophycideae</taxon>
        <taxon>Aerosakkonematales</taxon>
        <taxon>Aerosakkonemataceae</taxon>
        <taxon>Floridanema</taxon>
        <taxon>Floridanema aerugineum</taxon>
    </lineage>
</organism>
<feature type="transmembrane region" description="Helical" evidence="1">
    <location>
        <begin position="95"/>
        <end position="116"/>
    </location>
</feature>
<dbReference type="EMBL" id="JBHFNQ010000013">
    <property type="protein sequence ID" value="MFB2875603.1"/>
    <property type="molecule type" value="Genomic_DNA"/>
</dbReference>
<dbReference type="Proteomes" id="UP001576774">
    <property type="component" value="Unassembled WGS sequence"/>
</dbReference>
<gene>
    <name evidence="2" type="ORF">ACE1CC_01805</name>
</gene>
<feature type="transmembrane region" description="Helical" evidence="1">
    <location>
        <begin position="231"/>
        <end position="252"/>
    </location>
</feature>
<evidence type="ECO:0000313" key="2">
    <source>
        <dbReference type="EMBL" id="MFB2875603.1"/>
    </source>
</evidence>
<evidence type="ECO:0000256" key="1">
    <source>
        <dbReference type="SAM" id="Phobius"/>
    </source>
</evidence>
<reference evidence="2 3" key="1">
    <citation type="submission" date="2024-09" db="EMBL/GenBank/DDBJ databases">
        <title>Floridaenema gen nov. (Aerosakkonemataceae, Aerosakkonematales ord. nov., Cyanobacteria) from benthic tropical and subtropical fresh waters, with the description of four new species.</title>
        <authorList>
            <person name="Moretto J.A."/>
            <person name="Berthold D.E."/>
            <person name="Lefler F.W."/>
            <person name="Huang I.-S."/>
            <person name="Laughinghouse H. IV."/>
        </authorList>
    </citation>
    <scope>NUCLEOTIDE SEQUENCE [LARGE SCALE GENOMIC DNA]</scope>
    <source>
        <strain evidence="2 3">BLCC-F46</strain>
    </source>
</reference>
<feature type="transmembrane region" description="Helical" evidence="1">
    <location>
        <begin position="204"/>
        <end position="225"/>
    </location>
</feature>
<evidence type="ECO:0000313" key="3">
    <source>
        <dbReference type="Proteomes" id="UP001576774"/>
    </source>
</evidence>
<accession>A0ABV4WYK3</accession>
<proteinExistence type="predicted"/>
<name>A0ABV4WYK3_9CYAN</name>
<protein>
    <submittedName>
        <fullName evidence="2">Uncharacterized protein</fullName>
    </submittedName>
</protein>